<evidence type="ECO:0000256" key="6">
    <source>
        <dbReference type="ARBA" id="ARBA00023014"/>
    </source>
</evidence>
<dbReference type="Proteomes" id="UP000031327">
    <property type="component" value="Unassembled WGS sequence"/>
</dbReference>
<dbReference type="RefSeq" id="WP_023397915.1">
    <property type="nucleotide sequence ID" value="NZ_CP015412.1"/>
</dbReference>
<dbReference type="EMBL" id="JWIC01000007">
    <property type="protein sequence ID" value="KID55693.1"/>
    <property type="molecule type" value="Genomic_DNA"/>
</dbReference>
<keyword evidence="5" id="KW-0408">Iron</keyword>
<dbReference type="PANTHER" id="PTHR37424">
    <property type="entry name" value="BACTERIOFERRITIN-ASSOCIATED FERREDOXIN"/>
    <property type="match status" value="1"/>
</dbReference>
<evidence type="ECO:0000259" key="10">
    <source>
        <dbReference type="Pfam" id="PF04324"/>
    </source>
</evidence>
<dbReference type="OrthoDB" id="9815350at2"/>
<organism evidence="11 13">
    <name type="scientific">Pseudoalteromonas luteoviolacea</name>
    <dbReference type="NCBI Taxonomy" id="43657"/>
    <lineage>
        <taxon>Bacteria</taxon>
        <taxon>Pseudomonadati</taxon>
        <taxon>Pseudomonadota</taxon>
        <taxon>Gammaproteobacteria</taxon>
        <taxon>Alteromonadales</taxon>
        <taxon>Pseudoalteromonadaceae</taxon>
        <taxon>Pseudoalteromonas</taxon>
    </lineage>
</organism>
<comment type="caution">
    <text evidence="11">The sequence shown here is derived from an EMBL/GenBank/DDBJ whole genome shotgun (WGS) entry which is preliminary data.</text>
</comment>
<evidence type="ECO:0000256" key="1">
    <source>
        <dbReference type="ARBA" id="ARBA00022448"/>
    </source>
</evidence>
<keyword evidence="2" id="KW-0001">2Fe-2S</keyword>
<keyword evidence="3" id="KW-0479">Metal-binding</keyword>
<protein>
    <recommendedName>
        <fullName evidence="8">Bacterioferritin-associated ferredoxin</fullName>
    </recommendedName>
</protein>
<sequence>MYICICHGITDKKIAQTIDDGARSMRDLSKELGVGTQCGKCCNCTKKILNEKLIDIVDVTEQVA</sequence>
<evidence type="ECO:0000256" key="7">
    <source>
        <dbReference type="ARBA" id="ARBA00034078"/>
    </source>
</evidence>
<evidence type="ECO:0000313" key="12">
    <source>
        <dbReference type="EMBL" id="KID56420.1"/>
    </source>
</evidence>
<evidence type="ECO:0000256" key="2">
    <source>
        <dbReference type="ARBA" id="ARBA00022714"/>
    </source>
</evidence>
<evidence type="ECO:0000256" key="8">
    <source>
        <dbReference type="ARBA" id="ARBA00039386"/>
    </source>
</evidence>
<keyword evidence="4" id="KW-0249">Electron transport</keyword>
<dbReference type="PANTHER" id="PTHR37424:SF1">
    <property type="entry name" value="BACTERIOFERRITIN-ASSOCIATED FERREDOXIN"/>
    <property type="match status" value="1"/>
</dbReference>
<comment type="similarity">
    <text evidence="9">Belongs to the Bfd family.</text>
</comment>
<evidence type="ECO:0000313" key="13">
    <source>
        <dbReference type="Proteomes" id="UP000031327"/>
    </source>
</evidence>
<feature type="domain" description="BFD-like [2Fe-2S]-binding" evidence="10">
    <location>
        <begin position="2"/>
        <end position="51"/>
    </location>
</feature>
<evidence type="ECO:0000313" key="11">
    <source>
        <dbReference type="EMBL" id="KID55693.1"/>
    </source>
</evidence>
<dbReference type="GO" id="GO:0046872">
    <property type="term" value="F:metal ion binding"/>
    <property type="evidence" value="ECO:0007669"/>
    <property type="project" value="UniProtKB-KW"/>
</dbReference>
<dbReference type="Pfam" id="PF04324">
    <property type="entry name" value="Fer2_BFD"/>
    <property type="match status" value="1"/>
</dbReference>
<evidence type="ECO:0000256" key="9">
    <source>
        <dbReference type="ARBA" id="ARBA00046332"/>
    </source>
</evidence>
<dbReference type="InterPro" id="IPR041854">
    <property type="entry name" value="BFD-like_2Fe2S-bd_dom_sf"/>
</dbReference>
<reference evidence="11 13" key="1">
    <citation type="submission" date="2014-12" db="EMBL/GenBank/DDBJ databases">
        <title>Draft Genome Sequence of Pseudoalteromonas luteoviolacea HI1.</title>
        <authorList>
            <person name="Asahina A.Y."/>
            <person name="Hadfield M.G."/>
        </authorList>
    </citation>
    <scope>NUCLEOTIDE SEQUENCE [LARGE SCALE GENOMIC DNA]</scope>
    <source>
        <strain evidence="11 13">HI1</strain>
    </source>
</reference>
<name>A0A0C1MMJ7_9GAMM</name>
<dbReference type="InterPro" id="IPR007419">
    <property type="entry name" value="BFD-like_2Fe2S-bd_dom"/>
</dbReference>
<keyword evidence="1" id="KW-0813">Transport</keyword>
<evidence type="ECO:0000256" key="5">
    <source>
        <dbReference type="ARBA" id="ARBA00023004"/>
    </source>
</evidence>
<dbReference type="Gene3D" id="1.10.10.1100">
    <property type="entry name" value="BFD-like [2Fe-2S]-binding domain"/>
    <property type="match status" value="1"/>
</dbReference>
<comment type="cofactor">
    <cofactor evidence="7">
        <name>[2Fe-2S] cluster</name>
        <dbReference type="ChEBI" id="CHEBI:190135"/>
    </cofactor>
</comment>
<dbReference type="EMBL" id="JWIC01000007">
    <property type="protein sequence ID" value="KID56420.1"/>
    <property type="molecule type" value="Genomic_DNA"/>
</dbReference>
<dbReference type="InterPro" id="IPR052371">
    <property type="entry name" value="BFD-associated_ferredoxin"/>
</dbReference>
<dbReference type="GO" id="GO:0051537">
    <property type="term" value="F:2 iron, 2 sulfur cluster binding"/>
    <property type="evidence" value="ECO:0007669"/>
    <property type="project" value="UniProtKB-KW"/>
</dbReference>
<proteinExistence type="inferred from homology"/>
<evidence type="ECO:0000256" key="4">
    <source>
        <dbReference type="ARBA" id="ARBA00022982"/>
    </source>
</evidence>
<dbReference type="KEGG" id="plz:S4054249_21625"/>
<evidence type="ECO:0000256" key="3">
    <source>
        <dbReference type="ARBA" id="ARBA00022723"/>
    </source>
</evidence>
<dbReference type="AlphaFoldDB" id="A0A0C1MMJ7"/>
<gene>
    <name evidence="11" type="ORF">JF50_15025</name>
    <name evidence="12" type="ORF">JF50_19620</name>
</gene>
<accession>A0A0C1MMJ7</accession>
<keyword evidence="6" id="KW-0411">Iron-sulfur</keyword>